<sequence>MCFEGALEMKTTLSKRSYFRESVSILAIFVFWGAVLPFTLIDVVADINAFSLGERQIIWLITGTALTAIYVLYRRKKYFEKEVWSLNKGVLSRGEPVNTRFELSSIESIVFGVPKLKFVLFLQGLFSRSPETLTYGNVLTLKFNDGRYLVLDILQHDGGSEILSQILETQKDKIKDDYIFTEEEKRVLKLRSANGVLRV</sequence>
<keyword evidence="1" id="KW-0812">Transmembrane</keyword>
<dbReference type="EMBL" id="CACVAU010000018">
    <property type="protein sequence ID" value="CAA6805680.1"/>
    <property type="molecule type" value="Genomic_DNA"/>
</dbReference>
<feature type="transmembrane region" description="Helical" evidence="1">
    <location>
        <begin position="57"/>
        <end position="73"/>
    </location>
</feature>
<keyword evidence="1" id="KW-1133">Transmembrane helix</keyword>
<protein>
    <submittedName>
        <fullName evidence="2">Uncharacterized protein</fullName>
    </submittedName>
</protein>
<reference evidence="2" key="1">
    <citation type="submission" date="2020-01" db="EMBL/GenBank/DDBJ databases">
        <authorList>
            <person name="Meier V. D."/>
            <person name="Meier V D."/>
        </authorList>
    </citation>
    <scope>NUCLEOTIDE SEQUENCE</scope>
    <source>
        <strain evidence="2">HLG_WM_MAG_05</strain>
    </source>
</reference>
<dbReference type="AlphaFoldDB" id="A0A6S6SSX9"/>
<feature type="transmembrane region" description="Helical" evidence="1">
    <location>
        <begin position="23"/>
        <end position="45"/>
    </location>
</feature>
<proteinExistence type="predicted"/>
<name>A0A6S6SSX9_9BACT</name>
<keyword evidence="1" id="KW-0472">Membrane</keyword>
<evidence type="ECO:0000256" key="1">
    <source>
        <dbReference type="SAM" id="Phobius"/>
    </source>
</evidence>
<accession>A0A6S6SSX9</accession>
<evidence type="ECO:0000313" key="2">
    <source>
        <dbReference type="EMBL" id="CAA6805680.1"/>
    </source>
</evidence>
<organism evidence="2">
    <name type="scientific">uncultured Sulfurovum sp</name>
    <dbReference type="NCBI Taxonomy" id="269237"/>
    <lineage>
        <taxon>Bacteria</taxon>
        <taxon>Pseudomonadati</taxon>
        <taxon>Campylobacterota</taxon>
        <taxon>Epsilonproteobacteria</taxon>
        <taxon>Campylobacterales</taxon>
        <taxon>Sulfurovaceae</taxon>
        <taxon>Sulfurovum</taxon>
        <taxon>environmental samples</taxon>
    </lineage>
</organism>
<gene>
    <name evidence="2" type="ORF">HELGO_WM33306</name>
</gene>